<name>A0A6P2C2Q4_9ACTN</name>
<dbReference type="Gene3D" id="3.40.630.30">
    <property type="match status" value="1"/>
</dbReference>
<dbReference type="PANTHER" id="PTHR43877">
    <property type="entry name" value="AMINOALKYLPHOSPHONATE N-ACETYLTRANSFERASE-RELATED-RELATED"/>
    <property type="match status" value="1"/>
</dbReference>
<evidence type="ECO:0000259" key="3">
    <source>
        <dbReference type="PROSITE" id="PS51186"/>
    </source>
</evidence>
<gene>
    <name evidence="4" type="ORF">EAS64_08835</name>
</gene>
<dbReference type="InterPro" id="IPR000182">
    <property type="entry name" value="GNAT_dom"/>
</dbReference>
<dbReference type="OrthoDB" id="9803233at2"/>
<dbReference type="CDD" id="cd04301">
    <property type="entry name" value="NAT_SF"/>
    <property type="match status" value="1"/>
</dbReference>
<evidence type="ECO:0000313" key="4">
    <source>
        <dbReference type="EMBL" id="TVZ04756.1"/>
    </source>
</evidence>
<comment type="caution">
    <text evidence="4">The sequence shown here is derived from an EMBL/GenBank/DDBJ whole genome shotgun (WGS) entry which is preliminary data.</text>
</comment>
<dbReference type="Proteomes" id="UP000460272">
    <property type="component" value="Unassembled WGS sequence"/>
</dbReference>
<dbReference type="AlphaFoldDB" id="A0A6P2C2Q4"/>
<evidence type="ECO:0000256" key="2">
    <source>
        <dbReference type="ARBA" id="ARBA00023315"/>
    </source>
</evidence>
<dbReference type="Pfam" id="PF00583">
    <property type="entry name" value="Acetyltransf_1"/>
    <property type="match status" value="1"/>
</dbReference>
<keyword evidence="1 4" id="KW-0808">Transferase</keyword>
<dbReference type="InterPro" id="IPR050832">
    <property type="entry name" value="Bact_Acetyltransf"/>
</dbReference>
<organism evidence="4 5">
    <name type="scientific">Trebonia kvetii</name>
    <dbReference type="NCBI Taxonomy" id="2480626"/>
    <lineage>
        <taxon>Bacteria</taxon>
        <taxon>Bacillati</taxon>
        <taxon>Actinomycetota</taxon>
        <taxon>Actinomycetes</taxon>
        <taxon>Streptosporangiales</taxon>
        <taxon>Treboniaceae</taxon>
        <taxon>Trebonia</taxon>
    </lineage>
</organism>
<dbReference type="PROSITE" id="PS51186">
    <property type="entry name" value="GNAT"/>
    <property type="match status" value="1"/>
</dbReference>
<keyword evidence="5" id="KW-1185">Reference proteome</keyword>
<protein>
    <submittedName>
        <fullName evidence="4">GNAT family N-acetyltransferase</fullName>
    </submittedName>
</protein>
<dbReference type="EMBL" id="RPFW01000002">
    <property type="protein sequence ID" value="TVZ04756.1"/>
    <property type="molecule type" value="Genomic_DNA"/>
</dbReference>
<keyword evidence="2" id="KW-0012">Acyltransferase</keyword>
<feature type="domain" description="N-acetyltransferase" evidence="3">
    <location>
        <begin position="46"/>
        <end position="186"/>
    </location>
</feature>
<dbReference type="InterPro" id="IPR016181">
    <property type="entry name" value="Acyl_CoA_acyltransferase"/>
</dbReference>
<accession>A0A6P2C2Q4</accession>
<reference evidence="4 5" key="1">
    <citation type="submission" date="2018-11" db="EMBL/GenBank/DDBJ databases">
        <title>Trebonia kvetii gen.nov., sp.nov., a novel acidophilic actinobacterium, and proposal of the new actinobacterial family Treboniaceae fam. nov.</title>
        <authorList>
            <person name="Rapoport D."/>
            <person name="Sagova-Mareckova M."/>
            <person name="Sedlacek I."/>
            <person name="Provaznik J."/>
            <person name="Kralova S."/>
            <person name="Pavlinic D."/>
            <person name="Benes V."/>
            <person name="Kopecky J."/>
        </authorList>
    </citation>
    <scope>NUCLEOTIDE SEQUENCE [LARGE SCALE GENOMIC DNA]</scope>
    <source>
        <strain evidence="4 5">15Tr583</strain>
    </source>
</reference>
<evidence type="ECO:0000256" key="1">
    <source>
        <dbReference type="ARBA" id="ARBA00022679"/>
    </source>
</evidence>
<proteinExistence type="predicted"/>
<evidence type="ECO:0000313" key="5">
    <source>
        <dbReference type="Proteomes" id="UP000460272"/>
    </source>
</evidence>
<dbReference type="GO" id="GO:0016747">
    <property type="term" value="F:acyltransferase activity, transferring groups other than amino-acyl groups"/>
    <property type="evidence" value="ECO:0007669"/>
    <property type="project" value="InterPro"/>
</dbReference>
<sequence length="186" mass="20086">MINQQSPQPAVHEPAPASAPAPFIIRPQLDADIAPIVALSLRAWQPVYESMAGVLGPRLNRLVYPDWAAGQARAVEEVCRDENMTVWVAEVDARPAGFAAVAFHNDPDSAEIEMIAVDPDQQNRGIGSALLAYAFDWISAAGVKLVQLGTGGDPGHAPARHTYEKAGFTPLPLVRYYKELPAVHED</sequence>
<dbReference type="RefSeq" id="WP_145852464.1">
    <property type="nucleotide sequence ID" value="NZ_RPFW01000002.1"/>
</dbReference>
<dbReference type="SUPFAM" id="SSF55729">
    <property type="entry name" value="Acyl-CoA N-acyltransferases (Nat)"/>
    <property type="match status" value="1"/>
</dbReference>